<accession>A0A0C9ZVG1</accession>
<evidence type="ECO:0000313" key="1">
    <source>
        <dbReference type="EMBL" id="KIK23643.1"/>
    </source>
</evidence>
<sequence length="56" mass="6182">MILFPPLSPFVCKSDSSLAAELLLDVTSMVIDTEITDVPHMPRLPSISVLGRDYSY</sequence>
<name>A0A0C9ZVG1_9AGAM</name>
<organism evidence="1 2">
    <name type="scientific">Pisolithus microcarpus 441</name>
    <dbReference type="NCBI Taxonomy" id="765257"/>
    <lineage>
        <taxon>Eukaryota</taxon>
        <taxon>Fungi</taxon>
        <taxon>Dikarya</taxon>
        <taxon>Basidiomycota</taxon>
        <taxon>Agaricomycotina</taxon>
        <taxon>Agaricomycetes</taxon>
        <taxon>Agaricomycetidae</taxon>
        <taxon>Boletales</taxon>
        <taxon>Sclerodermatineae</taxon>
        <taxon>Pisolithaceae</taxon>
        <taxon>Pisolithus</taxon>
    </lineage>
</organism>
<proteinExistence type="predicted"/>
<protein>
    <submittedName>
        <fullName evidence="1">Uncharacterized protein</fullName>
    </submittedName>
</protein>
<reference evidence="2" key="2">
    <citation type="submission" date="2015-01" db="EMBL/GenBank/DDBJ databases">
        <title>Evolutionary Origins and Diversification of the Mycorrhizal Mutualists.</title>
        <authorList>
            <consortium name="DOE Joint Genome Institute"/>
            <consortium name="Mycorrhizal Genomics Consortium"/>
            <person name="Kohler A."/>
            <person name="Kuo A."/>
            <person name="Nagy L.G."/>
            <person name="Floudas D."/>
            <person name="Copeland A."/>
            <person name="Barry K.W."/>
            <person name="Cichocki N."/>
            <person name="Veneault-Fourrey C."/>
            <person name="LaButti K."/>
            <person name="Lindquist E.A."/>
            <person name="Lipzen A."/>
            <person name="Lundell T."/>
            <person name="Morin E."/>
            <person name="Murat C."/>
            <person name="Riley R."/>
            <person name="Ohm R."/>
            <person name="Sun H."/>
            <person name="Tunlid A."/>
            <person name="Henrissat B."/>
            <person name="Grigoriev I.V."/>
            <person name="Hibbett D.S."/>
            <person name="Martin F."/>
        </authorList>
    </citation>
    <scope>NUCLEOTIDE SEQUENCE [LARGE SCALE GENOMIC DNA]</scope>
    <source>
        <strain evidence="2">441</strain>
    </source>
</reference>
<dbReference type="Proteomes" id="UP000054018">
    <property type="component" value="Unassembled WGS sequence"/>
</dbReference>
<keyword evidence="2" id="KW-1185">Reference proteome</keyword>
<dbReference type="EMBL" id="KN833724">
    <property type="protein sequence ID" value="KIK23643.1"/>
    <property type="molecule type" value="Genomic_DNA"/>
</dbReference>
<reference evidence="1 2" key="1">
    <citation type="submission" date="2014-04" db="EMBL/GenBank/DDBJ databases">
        <authorList>
            <consortium name="DOE Joint Genome Institute"/>
            <person name="Kuo A."/>
            <person name="Kohler A."/>
            <person name="Costa M.D."/>
            <person name="Nagy L.G."/>
            <person name="Floudas D."/>
            <person name="Copeland A."/>
            <person name="Barry K.W."/>
            <person name="Cichocki N."/>
            <person name="Veneault-Fourrey C."/>
            <person name="LaButti K."/>
            <person name="Lindquist E.A."/>
            <person name="Lipzen A."/>
            <person name="Lundell T."/>
            <person name="Morin E."/>
            <person name="Murat C."/>
            <person name="Sun H."/>
            <person name="Tunlid A."/>
            <person name="Henrissat B."/>
            <person name="Grigoriev I.V."/>
            <person name="Hibbett D.S."/>
            <person name="Martin F."/>
            <person name="Nordberg H.P."/>
            <person name="Cantor M.N."/>
            <person name="Hua S.X."/>
        </authorList>
    </citation>
    <scope>NUCLEOTIDE SEQUENCE [LARGE SCALE GENOMIC DNA]</scope>
    <source>
        <strain evidence="1 2">441</strain>
    </source>
</reference>
<dbReference type="HOGENOM" id="CLU_3015094_0_0_1"/>
<gene>
    <name evidence="1" type="ORF">PISMIDRAFT_679088</name>
</gene>
<dbReference type="AlphaFoldDB" id="A0A0C9ZVG1"/>
<evidence type="ECO:0000313" key="2">
    <source>
        <dbReference type="Proteomes" id="UP000054018"/>
    </source>
</evidence>